<proteinExistence type="predicted"/>
<evidence type="ECO:0008006" key="4">
    <source>
        <dbReference type="Google" id="ProtNLM"/>
    </source>
</evidence>
<accession>A0A346NHV2</accession>
<dbReference type="PROSITE" id="PS51257">
    <property type="entry name" value="PROKAR_LIPOPROTEIN"/>
    <property type="match status" value="1"/>
</dbReference>
<evidence type="ECO:0000256" key="1">
    <source>
        <dbReference type="SAM" id="SignalP"/>
    </source>
</evidence>
<dbReference type="Proteomes" id="UP000262073">
    <property type="component" value="Chromosome"/>
</dbReference>
<evidence type="ECO:0000313" key="2">
    <source>
        <dbReference type="EMBL" id="AXR05109.1"/>
    </source>
</evidence>
<organism evidence="2 3">
    <name type="scientific">Salinimonas sediminis</name>
    <dbReference type="NCBI Taxonomy" id="2303538"/>
    <lineage>
        <taxon>Bacteria</taxon>
        <taxon>Pseudomonadati</taxon>
        <taxon>Pseudomonadota</taxon>
        <taxon>Gammaproteobacteria</taxon>
        <taxon>Alteromonadales</taxon>
        <taxon>Alteromonadaceae</taxon>
        <taxon>Alteromonas/Salinimonas group</taxon>
        <taxon>Salinimonas</taxon>
    </lineage>
</organism>
<protein>
    <recommendedName>
        <fullName evidence="4">Lipoprotein</fullName>
    </recommendedName>
</protein>
<dbReference type="RefSeq" id="WP_108565773.1">
    <property type="nucleotide sequence ID" value="NZ_CP031769.1"/>
</dbReference>
<gene>
    <name evidence="2" type="ORF">D0Y50_01225</name>
</gene>
<dbReference type="AlphaFoldDB" id="A0A346NHV2"/>
<name>A0A346NHV2_9ALTE</name>
<feature type="chain" id="PRO_5016889179" description="Lipoprotein" evidence="1">
    <location>
        <begin position="23"/>
        <end position="160"/>
    </location>
</feature>
<dbReference type="KEGG" id="salm:D0Y50_01225"/>
<dbReference type="EMBL" id="CP031769">
    <property type="protein sequence ID" value="AXR05109.1"/>
    <property type="molecule type" value="Genomic_DNA"/>
</dbReference>
<reference evidence="2 3" key="1">
    <citation type="submission" date="2018-08" db="EMBL/GenBank/DDBJ databases">
        <title>Salinimonas sediminis sp. nov., a piezophilic bacterium isolated from a deep-sea sediment sample from the New Britain Trench.</title>
        <authorList>
            <person name="Cao J."/>
        </authorList>
    </citation>
    <scope>NUCLEOTIDE SEQUENCE [LARGE SCALE GENOMIC DNA]</scope>
    <source>
        <strain evidence="2 3">N102</strain>
    </source>
</reference>
<keyword evidence="1" id="KW-0732">Signal</keyword>
<sequence>MYKLLLCIVISLLLGGCSQQPSYEFMVSNFKDNRATFSMIAAVACEIGHNEAADEYTIQPDTPTSQALIDLADTVSVDEITYYEEKGKCTLAMPVFEHADDKVHEQFAYRYNVAEPVAYQPAQHTYEHALETVKKGNQQQVSFDMTLTPRWFFSFFYQQA</sequence>
<dbReference type="OrthoDB" id="6387467at2"/>
<keyword evidence="3" id="KW-1185">Reference proteome</keyword>
<feature type="signal peptide" evidence="1">
    <location>
        <begin position="1"/>
        <end position="22"/>
    </location>
</feature>
<evidence type="ECO:0000313" key="3">
    <source>
        <dbReference type="Proteomes" id="UP000262073"/>
    </source>
</evidence>